<name>F9WSJ3_TRYVY</name>
<dbReference type="InterPro" id="IPR046836">
    <property type="entry name" value="RHS_C"/>
</dbReference>
<feature type="non-terminal residue" evidence="4">
    <location>
        <position position="585"/>
    </location>
</feature>
<organism evidence="4 5">
    <name type="scientific">Trypanosoma vivax (strain Y486)</name>
    <dbReference type="NCBI Taxonomy" id="1055687"/>
    <lineage>
        <taxon>Eukaryota</taxon>
        <taxon>Discoba</taxon>
        <taxon>Euglenozoa</taxon>
        <taxon>Kinetoplastea</taxon>
        <taxon>Metakinetoplastina</taxon>
        <taxon>Trypanosomatida</taxon>
        <taxon>Trypanosomatidae</taxon>
        <taxon>Trypanosoma</taxon>
        <taxon>Duttonella</taxon>
    </lineage>
</organism>
<evidence type="ECO:0000313" key="5">
    <source>
        <dbReference type="Proteomes" id="UP000009027"/>
    </source>
</evidence>
<feature type="compositionally biased region" description="Basic and acidic residues" evidence="1">
    <location>
        <begin position="17"/>
        <end position="32"/>
    </location>
</feature>
<reference evidence="4 5" key="1">
    <citation type="journal article" date="2012" name="Proc. Natl. Acad. Sci. U.S.A.">
        <title>Antigenic diversity is generated by distinct evolutionary mechanisms in African trypanosome species.</title>
        <authorList>
            <person name="Jackson A.P."/>
            <person name="Berry A."/>
            <person name="Aslett M."/>
            <person name="Allison H.C."/>
            <person name="Burton P."/>
            <person name="Vavrova-Anderson J."/>
            <person name="Brown R."/>
            <person name="Browne H."/>
            <person name="Corton N."/>
            <person name="Hauser H."/>
            <person name="Gamble J."/>
            <person name="Gilderthorp R."/>
            <person name="Marcello L."/>
            <person name="McQuillan J."/>
            <person name="Otto T.D."/>
            <person name="Quail M.A."/>
            <person name="Sanders M.J."/>
            <person name="van Tonder A."/>
            <person name="Ginger M.L."/>
            <person name="Field M.C."/>
            <person name="Barry J.D."/>
            <person name="Hertz-Fowler C."/>
            <person name="Berriman M."/>
        </authorList>
    </citation>
    <scope>NUCLEOTIDE SEQUENCE</scope>
    <source>
        <strain evidence="4 5">Y486</strain>
    </source>
</reference>
<feature type="domain" description="Retrotransposon hot spot protein N-terminal" evidence="3">
    <location>
        <begin position="175"/>
        <end position="285"/>
    </location>
</feature>
<dbReference type="VEuPathDB" id="TriTrypDB:TvY486_0033760"/>
<evidence type="ECO:0000259" key="3">
    <source>
        <dbReference type="Pfam" id="PF20445"/>
    </source>
</evidence>
<dbReference type="Pfam" id="PF07999">
    <property type="entry name" value="RHSP"/>
    <property type="match status" value="1"/>
</dbReference>
<dbReference type="Proteomes" id="UP000009027">
    <property type="component" value="Unassembled WGS sequence"/>
</dbReference>
<keyword evidence="5" id="KW-1185">Reference proteome</keyword>
<proteinExistence type="predicted"/>
<gene>
    <name evidence="4" type="ORF">TvY486_0033760</name>
</gene>
<protein>
    <submittedName>
        <fullName evidence="4">Retrotransposon hot spot (RHS) protein, putative</fullName>
    </submittedName>
</protein>
<accession>F9WSJ3</accession>
<dbReference type="EMBL" id="CAEX01005814">
    <property type="protein sequence ID" value="CCD20532.1"/>
    <property type="molecule type" value="Genomic_DNA"/>
</dbReference>
<sequence length="585" mass="66559">MSKTGNASCRGQALRGDTADQKSQRSLKEVKPKPWTLESDVRDILLEGLTPPEDLMPSELGSTYDDTLMVVNNAPISEFFMNQQCHSDQPEQRQTAVNPDCHMYRLVEKDCALLNSIGVRDLGQWVEQDGLLKHGISTFTVSRLDAVWSLVKVELDSAAKLKARNDKTHREYARYTSVHRASWGYVESGHTDEPLGLKIFEGYPASVWTAEEVCVTPLLREIDNELPRPTGLEILVLSSKLGWPGTRFRHDASESGAGTHVYVNREMMRVWYLVEQGLDRWFEQKDGTANPWIVTCTPGSGRTHGLSSFLLRQLLNYRDGELVVVAFLTRTIAYLMYTEEYRYAGYVVSLFDQKEALLRIKETVSAQRRGYIVVDLCDEMSSLYRRLPVAHCGTLLLTGPEEKYYEEWSEYMNYGTAVMNCSDARDIKAFFAWETLRSLPAGWRLDEQQKADVIRKMEEGWDVVKERINLVGPLPCFVFDEDACRAHLARLVSAIPYTSDADAGHSIHLLQKDATWKSADTRRILLKLVRYRDADFEGDFHKCRLLSPLLRYAVAVLSLVRLERSNAKRCIALPPPVDRGDWIGT</sequence>
<feature type="region of interest" description="Disordered" evidence="1">
    <location>
        <begin position="1"/>
        <end position="32"/>
    </location>
</feature>
<dbReference type="InterPro" id="IPR046835">
    <property type="entry name" value="RHS_N"/>
</dbReference>
<feature type="domain" description="Retrotransposon hot spot protein,C-terminal" evidence="2">
    <location>
        <begin position="294"/>
        <end position="535"/>
    </location>
</feature>
<dbReference type="InterPro" id="IPR006518">
    <property type="entry name" value="Trypano_RHS"/>
</dbReference>
<dbReference type="NCBIfam" id="TIGR01631">
    <property type="entry name" value="Trypano_RHS"/>
    <property type="match status" value="1"/>
</dbReference>
<dbReference type="Pfam" id="PF20445">
    <property type="entry name" value="RHS_N"/>
    <property type="match status" value="1"/>
</dbReference>
<evidence type="ECO:0000313" key="4">
    <source>
        <dbReference type="EMBL" id="CCD20532.1"/>
    </source>
</evidence>
<evidence type="ECO:0000256" key="1">
    <source>
        <dbReference type="SAM" id="MobiDB-lite"/>
    </source>
</evidence>
<evidence type="ECO:0000259" key="2">
    <source>
        <dbReference type="Pfam" id="PF07999"/>
    </source>
</evidence>
<dbReference type="AlphaFoldDB" id="F9WSJ3"/>